<keyword evidence="1 5" id="KW-0240">DNA-directed RNA polymerase</keyword>
<proteinExistence type="inferred from homology"/>
<dbReference type="Gene3D" id="2.170.120.12">
    <property type="entry name" value="DNA-directed RNA polymerase, insert domain"/>
    <property type="match status" value="1"/>
</dbReference>
<dbReference type="SUPFAM" id="SSF56553">
    <property type="entry name" value="Insert subdomain of RNA polymerase alpha subunit"/>
    <property type="match status" value="1"/>
</dbReference>
<evidence type="ECO:0000313" key="8">
    <source>
        <dbReference type="Proteomes" id="UP000053157"/>
    </source>
</evidence>
<dbReference type="Gene3D" id="3.30.70.3110">
    <property type="match status" value="1"/>
</dbReference>
<dbReference type="AlphaFoldDB" id="A0A0W1SME0"/>
<sequence>MANDFEVEFIEREDRRARFVARGLTPALANGIRRAMIADVPTFSIDTVRFVENTSVMFDEMIGLRLGLVPLTTPLDEFEPGDTVTVALEVDGPATAYSGDIESADDMVVPADENVPIIELKEGQRLEFEADAVLGYGKDHAKNQGGVAVGYRHLQRVEVTGDAGEFDEQEPNILRGVIEEAAAEHADDEDAEDGDLVVTSEFDNDLTKRYPGKEVEVHDVPEAFVFSVETDGSFTVDELVLRAVASLGGRAAELEEKVSL</sequence>
<evidence type="ECO:0000256" key="1">
    <source>
        <dbReference type="ARBA" id="ARBA00022478"/>
    </source>
</evidence>
<comment type="function">
    <text evidence="5">DNA-dependent RNA polymerase (RNAP) catalyzes the transcription of DNA into RNA using the four ribonucleoside triphosphates as substrates.</text>
</comment>
<dbReference type="OrthoDB" id="84933at2157"/>
<comment type="caution">
    <text evidence="5">Lacks conserved residue(s) required for the propagation of feature annotation.</text>
</comment>
<evidence type="ECO:0000256" key="4">
    <source>
        <dbReference type="ARBA" id="ARBA00025804"/>
    </source>
</evidence>
<dbReference type="GO" id="GO:0046983">
    <property type="term" value="F:protein dimerization activity"/>
    <property type="evidence" value="ECO:0007669"/>
    <property type="project" value="InterPro"/>
</dbReference>
<dbReference type="PANTHER" id="PTHR11800">
    <property type="entry name" value="DNA-DIRECTED RNA POLYMERASE"/>
    <property type="match status" value="1"/>
</dbReference>
<evidence type="ECO:0000256" key="5">
    <source>
        <dbReference type="HAMAP-Rule" id="MF_00320"/>
    </source>
</evidence>
<comment type="similarity">
    <text evidence="4 5">Belongs to the archaeal Rpo3/eukaryotic RPB3 RNA polymerase subunit family.</text>
</comment>
<dbReference type="Proteomes" id="UP000053157">
    <property type="component" value="Unassembled WGS sequence"/>
</dbReference>
<protein>
    <recommendedName>
        <fullName evidence="5">DNA-directed RNA polymerase subunit Rpo3</fullName>
        <ecNumber evidence="5">2.7.7.6</ecNumber>
    </recommendedName>
    <alternativeName>
        <fullName evidence="5">DNA-directed RNA polymerase subunit D</fullName>
    </alternativeName>
</protein>
<feature type="domain" description="DNA-directed RNA polymerase RpoA/D/Rpb3-type" evidence="6">
    <location>
        <begin position="16"/>
        <end position="257"/>
    </location>
</feature>
<dbReference type="InterPro" id="IPR036603">
    <property type="entry name" value="RBP11-like"/>
</dbReference>
<keyword evidence="5" id="KW-0548">Nucleotidyltransferase</keyword>
<comment type="subunit">
    <text evidence="5">Part of the RNA polymerase complex.</text>
</comment>
<dbReference type="EMBL" id="LOPV01000172">
    <property type="protein sequence ID" value="KTG27478.1"/>
    <property type="molecule type" value="Genomic_DNA"/>
</dbReference>
<evidence type="ECO:0000313" key="7">
    <source>
        <dbReference type="EMBL" id="KTG27478.1"/>
    </source>
</evidence>
<evidence type="ECO:0000256" key="3">
    <source>
        <dbReference type="ARBA" id="ARBA00023163"/>
    </source>
</evidence>
<keyword evidence="8" id="KW-1185">Reference proteome</keyword>
<dbReference type="SUPFAM" id="SSF55257">
    <property type="entry name" value="RBP11-like subunits of RNA polymerase"/>
    <property type="match status" value="1"/>
</dbReference>
<name>A0A0W1SME0_9EURY</name>
<dbReference type="GO" id="GO:0003677">
    <property type="term" value="F:DNA binding"/>
    <property type="evidence" value="ECO:0007669"/>
    <property type="project" value="UniProtKB-UniRule"/>
</dbReference>
<dbReference type="GO" id="GO:0006351">
    <property type="term" value="P:DNA-templated transcription"/>
    <property type="evidence" value="ECO:0007669"/>
    <property type="project" value="UniProtKB-UniRule"/>
</dbReference>
<dbReference type="InterPro" id="IPR050518">
    <property type="entry name" value="Rpo3/RPB3_RNA_Pol_subunit"/>
</dbReference>
<dbReference type="HAMAP" id="MF_00320">
    <property type="entry name" value="RNApol_arch_Rpo3"/>
    <property type="match status" value="1"/>
</dbReference>
<keyword evidence="5" id="KW-0808">Transferase</keyword>
<comment type="caution">
    <text evidence="7">The sequence shown here is derived from an EMBL/GenBank/DDBJ whole genome shotgun (WGS) entry which is preliminary data.</text>
</comment>
<dbReference type="Pfam" id="PF01193">
    <property type="entry name" value="RNA_pol_L"/>
    <property type="match status" value="1"/>
</dbReference>
<dbReference type="GO" id="GO:0000428">
    <property type="term" value="C:DNA-directed RNA polymerase complex"/>
    <property type="evidence" value="ECO:0007669"/>
    <property type="project" value="UniProtKB-KW"/>
</dbReference>
<reference evidence="7 8" key="1">
    <citation type="submission" date="2015-12" db="EMBL/GenBank/DDBJ databases">
        <title>Haloferax profundi sp. nov. isolated from the Discovery deep brine-seawater interface in the Red Sea.</title>
        <authorList>
            <person name="Zhang G."/>
            <person name="Stingl U."/>
            <person name="Rashid M."/>
        </authorList>
    </citation>
    <scope>NUCLEOTIDE SEQUENCE [LARGE SCALE GENOMIC DNA]</scope>
    <source>
        <strain evidence="7 8">SB29</strain>
    </source>
</reference>
<dbReference type="InterPro" id="IPR036643">
    <property type="entry name" value="RNApol_insert_sf"/>
</dbReference>
<accession>A0A0W1SME0</accession>
<dbReference type="SMART" id="SM00662">
    <property type="entry name" value="RPOLD"/>
    <property type="match status" value="1"/>
</dbReference>
<keyword evidence="2 5" id="KW-0963">Cytoplasm</keyword>
<gene>
    <name evidence="5" type="primary">rpo3</name>
    <name evidence="5" type="synonym">rpoD</name>
    <name evidence="7" type="ORF">AUR66_14100</name>
</gene>
<comment type="catalytic activity">
    <reaction evidence="5">
        <text>RNA(n) + a ribonucleoside 5'-triphosphate = RNA(n+1) + diphosphate</text>
        <dbReference type="Rhea" id="RHEA:21248"/>
        <dbReference type="Rhea" id="RHEA-COMP:14527"/>
        <dbReference type="Rhea" id="RHEA-COMP:17342"/>
        <dbReference type="ChEBI" id="CHEBI:33019"/>
        <dbReference type="ChEBI" id="CHEBI:61557"/>
        <dbReference type="ChEBI" id="CHEBI:140395"/>
        <dbReference type="EC" id="2.7.7.6"/>
    </reaction>
</comment>
<dbReference type="Pfam" id="PF01000">
    <property type="entry name" value="RNA_pol_A_bac"/>
    <property type="match status" value="1"/>
</dbReference>
<dbReference type="NCBIfam" id="NF001988">
    <property type="entry name" value="PRK00783.1"/>
    <property type="match status" value="1"/>
</dbReference>
<dbReference type="PANTHER" id="PTHR11800:SF2">
    <property type="entry name" value="DNA-DIRECTED RNA POLYMERASE II SUBUNIT RPB3"/>
    <property type="match status" value="1"/>
</dbReference>
<evidence type="ECO:0000259" key="6">
    <source>
        <dbReference type="SMART" id="SM00662"/>
    </source>
</evidence>
<keyword evidence="3 5" id="KW-0804">Transcription</keyword>
<dbReference type="InterPro" id="IPR001514">
    <property type="entry name" value="DNA-dir_RNA_pol_30-40kDasu_CS"/>
</dbReference>
<dbReference type="EC" id="2.7.7.6" evidence="5"/>
<dbReference type="GO" id="GO:0003899">
    <property type="term" value="F:DNA-directed RNA polymerase activity"/>
    <property type="evidence" value="ECO:0007669"/>
    <property type="project" value="UniProtKB-UniRule"/>
</dbReference>
<dbReference type="InterPro" id="IPR011263">
    <property type="entry name" value="DNA-dir_RNA_pol_RpoA/D/Rpb3"/>
</dbReference>
<organism evidence="7 8">
    <name type="scientific">Haloferax profundi</name>
    <dbReference type="NCBI Taxonomy" id="1544718"/>
    <lineage>
        <taxon>Archaea</taxon>
        <taxon>Methanobacteriati</taxon>
        <taxon>Methanobacteriota</taxon>
        <taxon>Stenosarchaea group</taxon>
        <taxon>Halobacteria</taxon>
        <taxon>Halobacteriales</taxon>
        <taxon>Haloferacaceae</taxon>
        <taxon>Haloferax</taxon>
    </lineage>
</organism>
<dbReference type="GO" id="GO:0005737">
    <property type="term" value="C:cytoplasm"/>
    <property type="evidence" value="ECO:0007669"/>
    <property type="project" value="UniProtKB-SubCell"/>
</dbReference>
<comment type="subcellular location">
    <subcellularLocation>
        <location evidence="5">Cytoplasm</location>
    </subcellularLocation>
</comment>
<dbReference type="InterPro" id="IPR011262">
    <property type="entry name" value="DNA-dir_RNA_pol_insert"/>
</dbReference>
<dbReference type="PROSITE" id="PS00446">
    <property type="entry name" value="RNA_POL_D_30KD"/>
    <property type="match status" value="1"/>
</dbReference>
<evidence type="ECO:0000256" key="2">
    <source>
        <dbReference type="ARBA" id="ARBA00022490"/>
    </source>
</evidence>
<dbReference type="RefSeq" id="WP_058572140.1">
    <property type="nucleotide sequence ID" value="NZ_LOPV01000172.1"/>
</dbReference>
<dbReference type="InterPro" id="IPR022842">
    <property type="entry name" value="RNAP_Rpo3/Rpb3/RPAC1"/>
</dbReference>
<dbReference type="Gene3D" id="3.30.1360.10">
    <property type="entry name" value="RNA polymerase, RBP11-like subunit"/>
    <property type="match status" value="1"/>
</dbReference>